<name>A0ABV9HR23_9MICO</name>
<sequence>MADFKIELDLDETPAVKAAGKVGDALEQVGDEFKKLEQADIDSGQLTDVADEAGKADKATRELADAMDKAEKSAGLSNSEFKAAQGVLRLVKQQAEETGRSLEEAFNDIETYAEKAGNALDERVLAKAKELGNRGPTEIEKVQNALKDIQTAADDIDIDVDTSGIKRLDDEFDRAAKGVDDFKDEASGSMREAAASFDGSAESIQGVFQEISASALAGFGPAGALAGLATAVGAGALFNYINAEAEKTKERLAEAFQDMVDNAAGAFSQGFIEGNLANIFSGADEAVVSLEKLKRTSEETGVSVELLARAYAGDMSAMEEATEQLQRKIGDDSEILGYEAAMNTATGHTLRDLEKQRRDWNSTTSRVQGYERAIRDIPNSSRTDVRVTDNGSARKTRGEIRDLAEYAGIKRTSEMGVRLDPTQAYIDAANIREHIYRTPAIVQVKAV</sequence>
<proteinExistence type="predicted"/>
<accession>A0ABV9HR23</accession>
<reference evidence="2" key="1">
    <citation type="journal article" date="2019" name="Int. J. Syst. Evol. Microbiol.">
        <title>The Global Catalogue of Microorganisms (GCM) 10K type strain sequencing project: providing services to taxonomists for standard genome sequencing and annotation.</title>
        <authorList>
            <consortium name="The Broad Institute Genomics Platform"/>
            <consortium name="The Broad Institute Genome Sequencing Center for Infectious Disease"/>
            <person name="Wu L."/>
            <person name="Ma J."/>
        </authorList>
    </citation>
    <scope>NUCLEOTIDE SEQUENCE [LARGE SCALE GENOMIC DNA]</scope>
    <source>
        <strain evidence="2">CCUG 42722</strain>
    </source>
</reference>
<keyword evidence="2" id="KW-1185">Reference proteome</keyword>
<evidence type="ECO:0000313" key="1">
    <source>
        <dbReference type="EMBL" id="MFC4632115.1"/>
    </source>
</evidence>
<gene>
    <name evidence="1" type="ORF">ACFO6V_27990</name>
</gene>
<dbReference type="Proteomes" id="UP001596011">
    <property type="component" value="Unassembled WGS sequence"/>
</dbReference>
<organism evidence="1 2">
    <name type="scientific">Promicromonospora alba</name>
    <dbReference type="NCBI Taxonomy" id="1616110"/>
    <lineage>
        <taxon>Bacteria</taxon>
        <taxon>Bacillati</taxon>
        <taxon>Actinomycetota</taxon>
        <taxon>Actinomycetes</taxon>
        <taxon>Micrococcales</taxon>
        <taxon>Promicromonosporaceae</taxon>
        <taxon>Promicromonospora</taxon>
    </lineage>
</organism>
<dbReference type="RefSeq" id="WP_377142438.1">
    <property type="nucleotide sequence ID" value="NZ_JBHSFI010000012.1"/>
</dbReference>
<protein>
    <submittedName>
        <fullName evidence="1">Uncharacterized protein</fullName>
    </submittedName>
</protein>
<evidence type="ECO:0000313" key="2">
    <source>
        <dbReference type="Proteomes" id="UP001596011"/>
    </source>
</evidence>
<dbReference type="EMBL" id="JBHSFI010000012">
    <property type="protein sequence ID" value="MFC4632115.1"/>
    <property type="molecule type" value="Genomic_DNA"/>
</dbReference>
<comment type="caution">
    <text evidence="1">The sequence shown here is derived from an EMBL/GenBank/DDBJ whole genome shotgun (WGS) entry which is preliminary data.</text>
</comment>